<proteinExistence type="inferred from homology"/>
<dbReference type="HAMAP" id="MF_03040">
    <property type="entry name" value="USB1"/>
    <property type="match status" value="1"/>
</dbReference>
<accession>A0A3B1JHC3</accession>
<comment type="catalytic activity">
    <reaction evidence="5">
        <text>a 3'-end uridylyl-uridine-RNA = a 3'-end 2',3'-cyclophospho-uridine-RNA + uridine</text>
        <dbReference type="Rhea" id="RHEA:46052"/>
        <dbReference type="Rhea" id="RHEA-COMP:17384"/>
        <dbReference type="Rhea" id="RHEA-COMP:17385"/>
        <dbReference type="ChEBI" id="CHEBI:16704"/>
        <dbReference type="ChEBI" id="CHEBI:85643"/>
        <dbReference type="ChEBI" id="CHEBI:85644"/>
    </reaction>
    <physiologicalReaction direction="left-to-right" evidence="5">
        <dbReference type="Rhea" id="RHEA:46053"/>
    </physiologicalReaction>
</comment>
<dbReference type="PANTHER" id="PTHR13522:SF3">
    <property type="entry name" value="U6 SNRNA PHOSPHODIESTERASE 1"/>
    <property type="match status" value="1"/>
</dbReference>
<evidence type="ECO:0000256" key="7">
    <source>
        <dbReference type="ARBA" id="ARBA00046102"/>
    </source>
</evidence>
<comment type="subcellular location">
    <subcellularLocation>
        <location evidence="8">Nucleus</location>
    </subcellularLocation>
</comment>
<comment type="catalytic activity">
    <reaction evidence="6">
        <text>a 3'-end uridylyl-adenosine-RNA = a 3'-end 2',3'-cyclophospho-uridine-RNA + adenosine</text>
        <dbReference type="Rhea" id="RHEA:67896"/>
        <dbReference type="Rhea" id="RHEA-COMP:17385"/>
        <dbReference type="Rhea" id="RHEA-COMP:17386"/>
        <dbReference type="ChEBI" id="CHEBI:16335"/>
        <dbReference type="ChEBI" id="CHEBI:85644"/>
        <dbReference type="ChEBI" id="CHEBI:176518"/>
    </reaction>
    <physiologicalReaction direction="left-to-right" evidence="6">
        <dbReference type="Rhea" id="RHEA:67897"/>
    </physiologicalReaction>
</comment>
<reference evidence="11" key="2">
    <citation type="journal article" date="2014" name="Nat. Commun.">
        <title>The cavefish genome reveals candidate genes for eye loss.</title>
        <authorList>
            <person name="McGaugh S.E."/>
            <person name="Gross J.B."/>
            <person name="Aken B."/>
            <person name="Blin M."/>
            <person name="Borowsky R."/>
            <person name="Chalopin D."/>
            <person name="Hinaux H."/>
            <person name="Jeffery W.R."/>
            <person name="Keene A."/>
            <person name="Ma L."/>
            <person name="Minx P."/>
            <person name="Murphy D."/>
            <person name="O'Quin K.E."/>
            <person name="Retaux S."/>
            <person name="Rohner N."/>
            <person name="Searle S.M."/>
            <person name="Stahl B.A."/>
            <person name="Tabin C."/>
            <person name="Volff J.N."/>
            <person name="Yoshizawa M."/>
            <person name="Warren W.C."/>
        </authorList>
    </citation>
    <scope>NUCLEOTIDE SEQUENCE [LARGE SCALE GENOMIC DNA]</scope>
    <source>
        <strain evidence="11">female</strain>
    </source>
</reference>
<dbReference type="EC" id="3.1.4.-" evidence="8"/>
<evidence type="ECO:0000256" key="9">
    <source>
        <dbReference type="SAM" id="MobiDB-lite"/>
    </source>
</evidence>
<comment type="similarity">
    <text evidence="8">Belongs to the 2H phosphoesterase superfamily. USB1 family.</text>
</comment>
<dbReference type="GO" id="GO:0005634">
    <property type="term" value="C:nucleus"/>
    <property type="evidence" value="ECO:0007669"/>
    <property type="project" value="UniProtKB-SubCell"/>
</dbReference>
<comment type="function">
    <text evidence="8">Phosphodiesterase responsible for the U6 snRNA 3' end processing. Acts as an exoribonuclease (RNase) responsible for trimming the poly(U) tract of the last nucleotides in the pre-U6 snRNA molecule, leading to the formation of mature U6 snRNA.</text>
</comment>
<dbReference type="GO" id="GO:1990838">
    <property type="term" value="F:poly(U)-specific exoribonuclease activity, producing 3' uridine cyclic phosphate ends"/>
    <property type="evidence" value="ECO:0007669"/>
    <property type="project" value="UniProtKB-UniRule"/>
</dbReference>
<name>A0A3B1JHC3_ASTMX</name>
<dbReference type="GeneTree" id="ENSGT00390000004596"/>
<keyword evidence="1 8" id="KW-0540">Nuclease</keyword>
<evidence type="ECO:0000256" key="3">
    <source>
        <dbReference type="ARBA" id="ARBA00023239"/>
    </source>
</evidence>
<dbReference type="Bgee" id="ENSAMXG00000040146">
    <property type="expression patterns" value="Expressed in testis and 14 other cell types or tissues"/>
</dbReference>
<gene>
    <name evidence="8" type="primary">USB1</name>
</gene>
<keyword evidence="11" id="KW-1185">Reference proteome</keyword>
<evidence type="ECO:0000313" key="11">
    <source>
        <dbReference type="Proteomes" id="UP000018467"/>
    </source>
</evidence>
<keyword evidence="2 8" id="KW-0378">Hydrolase</keyword>
<evidence type="ECO:0000256" key="8">
    <source>
        <dbReference type="HAMAP-Rule" id="MF_03040"/>
    </source>
</evidence>
<keyword evidence="3" id="KW-0456">Lyase</keyword>
<comment type="function">
    <text evidence="7">3'-5' RNA exonuclease that trims the 3' end of oligo(U) and oligo(A) tracts of the pre-U6 small nuclear RNA (snRNA) molecule, leading to the formation of a mature U6 snRNA 3' end-terminated with a 2',3'-cyclic phosphate. Participates in the U6 snRNA 3' end processing that prevents U6 snRNA degradation. In addition also removes uridines from the 3' end of U6atac snRNA and possibly the vault RNA VTRNA1-1.</text>
</comment>
<dbReference type="InterPro" id="IPR027521">
    <property type="entry name" value="Usb1"/>
</dbReference>
<keyword evidence="4 8" id="KW-0539">Nucleus</keyword>
<dbReference type="GO" id="GO:0030223">
    <property type="term" value="P:neutrophil differentiation"/>
    <property type="evidence" value="ECO:0007669"/>
    <property type="project" value="Ensembl"/>
</dbReference>
<evidence type="ECO:0000256" key="4">
    <source>
        <dbReference type="ARBA" id="ARBA00023242"/>
    </source>
</evidence>
<evidence type="ECO:0000256" key="6">
    <source>
        <dbReference type="ARBA" id="ARBA00029305"/>
    </source>
</evidence>
<dbReference type="Gene3D" id="3.90.1140.10">
    <property type="entry name" value="Cyclic phosphodiesterase"/>
    <property type="match status" value="1"/>
</dbReference>
<organism evidence="10 11">
    <name type="scientific">Astyanax mexicanus</name>
    <name type="common">Blind cave fish</name>
    <name type="synonym">Astyanax fasciatus mexicanus</name>
    <dbReference type="NCBI Taxonomy" id="7994"/>
    <lineage>
        <taxon>Eukaryota</taxon>
        <taxon>Metazoa</taxon>
        <taxon>Chordata</taxon>
        <taxon>Craniata</taxon>
        <taxon>Vertebrata</taxon>
        <taxon>Euteleostomi</taxon>
        <taxon>Actinopterygii</taxon>
        <taxon>Neopterygii</taxon>
        <taxon>Teleostei</taxon>
        <taxon>Ostariophysi</taxon>
        <taxon>Characiformes</taxon>
        <taxon>Characoidei</taxon>
        <taxon>Acestrorhamphidae</taxon>
        <taxon>Acestrorhamphinae</taxon>
        <taxon>Astyanax</taxon>
    </lineage>
</organism>
<dbReference type="Pfam" id="PF09749">
    <property type="entry name" value="HVSL"/>
    <property type="match status" value="1"/>
</dbReference>
<dbReference type="AlphaFoldDB" id="A0A3B1JHC3"/>
<dbReference type="OrthoDB" id="49151at2759"/>
<dbReference type="FunFam" id="3.90.1140.10:FF:000002">
    <property type="entry name" value="U6 snRNA phosphodiesterase"/>
    <property type="match status" value="1"/>
</dbReference>
<dbReference type="STRING" id="7994.ENSAMXP00000040714"/>
<feature type="active site" description="Proton donor/acceptor" evidence="8">
    <location>
        <position position="245"/>
    </location>
</feature>
<dbReference type="GO" id="GO:0016829">
    <property type="term" value="F:lyase activity"/>
    <property type="evidence" value="ECO:0007669"/>
    <property type="project" value="UniProtKB-KW"/>
</dbReference>
<reference evidence="10" key="3">
    <citation type="submission" date="2025-08" db="UniProtKB">
        <authorList>
            <consortium name="Ensembl"/>
        </authorList>
    </citation>
    <scope>IDENTIFICATION</scope>
</reference>
<evidence type="ECO:0000256" key="1">
    <source>
        <dbReference type="ARBA" id="ARBA00022722"/>
    </source>
</evidence>
<reference evidence="10" key="4">
    <citation type="submission" date="2025-09" db="UniProtKB">
        <authorList>
            <consortium name="Ensembl"/>
        </authorList>
    </citation>
    <scope>IDENTIFICATION</scope>
</reference>
<evidence type="ECO:0000256" key="2">
    <source>
        <dbReference type="ARBA" id="ARBA00022801"/>
    </source>
</evidence>
<dbReference type="GO" id="GO:0043484">
    <property type="term" value="P:regulation of RNA splicing"/>
    <property type="evidence" value="ECO:0007669"/>
    <property type="project" value="Ensembl"/>
</dbReference>
<dbReference type="InParanoid" id="A0A3B1JHC3"/>
<protein>
    <recommendedName>
        <fullName evidence="8">U6 snRNA phosphodiesterase</fullName>
        <ecNumber evidence="8">3.1.4.-</ecNumber>
    </recommendedName>
</protein>
<evidence type="ECO:0000256" key="5">
    <source>
        <dbReference type="ARBA" id="ARBA00029300"/>
    </source>
</evidence>
<dbReference type="Ensembl" id="ENSAMXT00000031786.1">
    <property type="protein sequence ID" value="ENSAMXP00000040714.1"/>
    <property type="gene ID" value="ENSAMXG00000040146.1"/>
</dbReference>
<dbReference type="GO" id="GO:0034477">
    <property type="term" value="P:U6 snRNA 3'-end processing"/>
    <property type="evidence" value="ECO:0007669"/>
    <property type="project" value="UniProtKB-UniRule"/>
</dbReference>
<evidence type="ECO:0000313" key="10">
    <source>
        <dbReference type="Ensembl" id="ENSAMXP00000040714.1"/>
    </source>
</evidence>
<dbReference type="PANTHER" id="PTHR13522">
    <property type="entry name" value="U6 SNRNA PHOSPHODIESTERASE 1"/>
    <property type="match status" value="1"/>
</dbReference>
<dbReference type="Proteomes" id="UP000018467">
    <property type="component" value="Unassembled WGS sequence"/>
</dbReference>
<dbReference type="FunCoup" id="A0A3B1JHC3">
    <property type="interactions" value="470"/>
</dbReference>
<feature type="active site" description="Proton donor/acceptor" evidence="8">
    <location>
        <position position="157"/>
    </location>
</feature>
<feature type="region of interest" description="Disordered" evidence="9">
    <location>
        <begin position="22"/>
        <end position="53"/>
    </location>
</feature>
<reference evidence="11" key="1">
    <citation type="submission" date="2013-03" db="EMBL/GenBank/DDBJ databases">
        <authorList>
            <person name="Jeffery W."/>
            <person name="Warren W."/>
            <person name="Wilson R.K."/>
        </authorList>
    </citation>
    <scope>NUCLEOTIDE SEQUENCE</scope>
    <source>
        <strain evidence="11">female</strain>
    </source>
</reference>
<sequence length="302" mass="34256">MSITVCCGSVCFSMLVNYSSSSEEESEDVAGRSRKRQKTNGSDISPHYKKRECSRGKDNMENRVISDCAGEIVTGQASRLPLPSTLLDMFQDTEEQHVDDCVQHGGRQRSFQHERGNWATYVYLPYEPEDVFLELLEELRVCAEAHGVSFTLAEEFHVSVSKTVVLRHHWIQPAVQSLRSGLAQCRSFVCLADKLKVYCNDEKTRTFLGMEISTGCTQLLEIVKRVDQTMQEFNLSTFYKDPSFHVSLAWCVGDFTEKLQGACLSKLQNLVDGHEDGPFQLRLNCKELRCKTGNKVFLFPLL</sequence>